<dbReference type="AlphaFoldDB" id="A0A917FYX9"/>
<sequence length="64" mass="6904">MRFVAAQLDFDGTSASSAAKEAADWPDSAACTPLDTLYPAEVNLADRGIEVGSLIEFRIRNETQ</sequence>
<gene>
    <name evidence="1" type="ORF">GCM10007304_30840</name>
</gene>
<evidence type="ECO:0000313" key="2">
    <source>
        <dbReference type="Proteomes" id="UP000654257"/>
    </source>
</evidence>
<comment type="caution">
    <text evidence="1">The sequence shown here is derived from an EMBL/GenBank/DDBJ whole genome shotgun (WGS) entry which is preliminary data.</text>
</comment>
<organism evidence="1 2">
    <name type="scientific">Rhodococcoides trifolii</name>
    <dbReference type="NCBI Taxonomy" id="908250"/>
    <lineage>
        <taxon>Bacteria</taxon>
        <taxon>Bacillati</taxon>
        <taxon>Actinomycetota</taxon>
        <taxon>Actinomycetes</taxon>
        <taxon>Mycobacteriales</taxon>
        <taxon>Nocardiaceae</taxon>
        <taxon>Rhodococcoides</taxon>
    </lineage>
</organism>
<reference evidence="1" key="1">
    <citation type="journal article" date="2014" name="Int. J. Syst. Evol. Microbiol.">
        <title>Complete genome sequence of Corynebacterium casei LMG S-19264T (=DSM 44701T), isolated from a smear-ripened cheese.</title>
        <authorList>
            <consortium name="US DOE Joint Genome Institute (JGI-PGF)"/>
            <person name="Walter F."/>
            <person name="Albersmeier A."/>
            <person name="Kalinowski J."/>
            <person name="Ruckert C."/>
        </authorList>
    </citation>
    <scope>NUCLEOTIDE SEQUENCE</scope>
    <source>
        <strain evidence="1">CCM 7905</strain>
    </source>
</reference>
<protein>
    <submittedName>
        <fullName evidence="1">Uncharacterized protein</fullName>
    </submittedName>
</protein>
<name>A0A917FYX9_9NOCA</name>
<dbReference type="Proteomes" id="UP000654257">
    <property type="component" value="Unassembled WGS sequence"/>
</dbReference>
<reference evidence="1" key="2">
    <citation type="submission" date="2020-09" db="EMBL/GenBank/DDBJ databases">
        <authorList>
            <person name="Sun Q."/>
            <person name="Sedlacek I."/>
        </authorList>
    </citation>
    <scope>NUCLEOTIDE SEQUENCE</scope>
    <source>
        <strain evidence="1">CCM 7905</strain>
    </source>
</reference>
<dbReference type="EMBL" id="BMCU01000003">
    <property type="protein sequence ID" value="GGG14667.1"/>
    <property type="molecule type" value="Genomic_DNA"/>
</dbReference>
<keyword evidence="2" id="KW-1185">Reference proteome</keyword>
<proteinExistence type="predicted"/>
<accession>A0A917FYX9</accession>
<evidence type="ECO:0000313" key="1">
    <source>
        <dbReference type="EMBL" id="GGG14667.1"/>
    </source>
</evidence>